<comment type="caution">
    <text evidence="2">The sequence shown here is derived from an EMBL/GenBank/DDBJ whole genome shotgun (WGS) entry which is preliminary data.</text>
</comment>
<proteinExistence type="predicted"/>
<reference evidence="2" key="1">
    <citation type="submission" date="2023-07" db="EMBL/GenBank/DDBJ databases">
        <title>Degradation of tert-butanol by M. austroafricanum TBA100.</title>
        <authorList>
            <person name="Helbich S."/>
            <person name="Vainshtein Y."/>
        </authorList>
    </citation>
    <scope>NUCLEOTIDE SEQUENCE</scope>
    <source>
        <strain evidence="2">TBA100</strain>
    </source>
</reference>
<feature type="region of interest" description="Disordered" evidence="1">
    <location>
        <begin position="259"/>
        <end position="279"/>
    </location>
</feature>
<feature type="compositionally biased region" description="Basic and acidic residues" evidence="1">
    <location>
        <begin position="259"/>
        <end position="270"/>
    </location>
</feature>
<dbReference type="PANTHER" id="PTHR43235:SF1">
    <property type="entry name" value="GLUTAMINE AMIDOTRANSFERASE PB2B2.05-RELATED"/>
    <property type="match status" value="1"/>
</dbReference>
<evidence type="ECO:0000313" key="2">
    <source>
        <dbReference type="EMBL" id="MDN4522330.1"/>
    </source>
</evidence>
<accession>A0ABT8HNI7</accession>
<dbReference type="SUPFAM" id="SSF52317">
    <property type="entry name" value="Class I glutamine amidotransferase-like"/>
    <property type="match status" value="1"/>
</dbReference>
<keyword evidence="3" id="KW-1185">Reference proteome</keyword>
<evidence type="ECO:0000256" key="1">
    <source>
        <dbReference type="SAM" id="MobiDB-lite"/>
    </source>
</evidence>
<gene>
    <name evidence="2" type="ORF">QYF68_31580</name>
</gene>
<dbReference type="PANTHER" id="PTHR43235">
    <property type="entry name" value="GLUTAMINE AMIDOTRANSFERASE PB2B2.05-RELATED"/>
    <property type="match status" value="1"/>
</dbReference>
<dbReference type="RefSeq" id="WP_208675986.1">
    <property type="nucleotide sequence ID" value="NZ_CP070380.1"/>
</dbReference>
<sequence length="279" mass="29693">MTAVDRVRRQDVIPERPAPETPRAHVCVLASLNYPDISAEDIALIRRFTRVALNTLIELGASYELWDTSATLENPSAAADFDGLLLLGGGDIDPTCYGAGARHPKSYGVDARADRDAFAVIAAAEAAGRPIFGICRGSQLLNVARGGTIIGDIVDYALHHGAPGEPEFVDEPIDIMPGTRLASILGADRVIGRSGHHQAVDTLGRGLVVAARALDGITEGVEDPDKFYLGVQWHPEDDDGPEADRMRLFGAFVTAAERSRENTAAERSRESTAAVASQG</sequence>
<name>A0ABT8HNI7_MYCAO</name>
<protein>
    <submittedName>
        <fullName evidence="2">Gamma-glutamyl-gamma-aminobutyrate hydrolase family protein</fullName>
    </submittedName>
</protein>
<dbReference type="Gene3D" id="3.40.50.880">
    <property type="match status" value="1"/>
</dbReference>
<dbReference type="InterPro" id="IPR029062">
    <property type="entry name" value="Class_I_gatase-like"/>
</dbReference>
<dbReference type="PROSITE" id="PS51273">
    <property type="entry name" value="GATASE_TYPE_1"/>
    <property type="match status" value="1"/>
</dbReference>
<dbReference type="Pfam" id="PF07722">
    <property type="entry name" value="Peptidase_C26"/>
    <property type="match status" value="1"/>
</dbReference>
<evidence type="ECO:0000313" key="3">
    <source>
        <dbReference type="Proteomes" id="UP001172687"/>
    </source>
</evidence>
<dbReference type="InterPro" id="IPR011697">
    <property type="entry name" value="Peptidase_C26"/>
</dbReference>
<dbReference type="EMBL" id="JAUHTC010000098">
    <property type="protein sequence ID" value="MDN4522330.1"/>
    <property type="molecule type" value="Genomic_DNA"/>
</dbReference>
<keyword evidence="2" id="KW-0378">Hydrolase</keyword>
<organism evidence="2 3">
    <name type="scientific">Mycolicibacterium austroafricanum</name>
    <name type="common">Mycobacterium austroafricanum</name>
    <dbReference type="NCBI Taxonomy" id="39687"/>
    <lineage>
        <taxon>Bacteria</taxon>
        <taxon>Bacillati</taxon>
        <taxon>Actinomycetota</taxon>
        <taxon>Actinomycetes</taxon>
        <taxon>Mycobacteriales</taxon>
        <taxon>Mycobacteriaceae</taxon>
        <taxon>Mycolicibacterium</taxon>
    </lineage>
</organism>
<dbReference type="GO" id="GO:0016787">
    <property type="term" value="F:hydrolase activity"/>
    <property type="evidence" value="ECO:0007669"/>
    <property type="project" value="UniProtKB-KW"/>
</dbReference>
<dbReference type="Proteomes" id="UP001172687">
    <property type="component" value="Unassembled WGS sequence"/>
</dbReference>
<dbReference type="InterPro" id="IPR044668">
    <property type="entry name" value="PuuD-like"/>
</dbReference>